<dbReference type="GO" id="GO:0034045">
    <property type="term" value="C:phagophore assembly site membrane"/>
    <property type="evidence" value="ECO:0007669"/>
    <property type="project" value="UniProtKB-SubCell"/>
</dbReference>
<organism evidence="14 15">
    <name type="scientific">Candolleomyces eurysporus</name>
    <dbReference type="NCBI Taxonomy" id="2828524"/>
    <lineage>
        <taxon>Eukaryota</taxon>
        <taxon>Fungi</taxon>
        <taxon>Dikarya</taxon>
        <taxon>Basidiomycota</taxon>
        <taxon>Agaricomycotina</taxon>
        <taxon>Agaricomycetes</taxon>
        <taxon>Agaricomycetidae</taxon>
        <taxon>Agaricales</taxon>
        <taxon>Agaricineae</taxon>
        <taxon>Psathyrellaceae</taxon>
        <taxon>Candolleomyces</taxon>
    </lineage>
</organism>
<comment type="similarity">
    <text evidence="3">Belongs to the ATG2 family.</text>
</comment>
<dbReference type="GO" id="GO:0005789">
    <property type="term" value="C:endoplasmic reticulum membrane"/>
    <property type="evidence" value="ECO:0007669"/>
    <property type="project" value="UniProtKB-SubCell"/>
</dbReference>
<keyword evidence="7" id="KW-0072">Autophagy</keyword>
<feature type="compositionally biased region" description="Low complexity" evidence="13">
    <location>
        <begin position="265"/>
        <end position="299"/>
    </location>
</feature>
<reference evidence="14" key="1">
    <citation type="submission" date="2022-06" db="EMBL/GenBank/DDBJ databases">
        <title>Genome Sequence of Candolleomyces eurysporus.</title>
        <authorList>
            <person name="Buettner E."/>
        </authorList>
    </citation>
    <scope>NUCLEOTIDE SEQUENCE</scope>
    <source>
        <strain evidence="14">VTCC 930004</strain>
    </source>
</reference>
<evidence type="ECO:0000256" key="2">
    <source>
        <dbReference type="ARBA" id="ARBA00004623"/>
    </source>
</evidence>
<dbReference type="Pfam" id="PF13329">
    <property type="entry name" value="ATG2_CAD"/>
    <property type="match status" value="2"/>
</dbReference>
<feature type="region of interest" description="Disordered" evidence="13">
    <location>
        <begin position="488"/>
        <end position="529"/>
    </location>
</feature>
<comment type="catalytic activity">
    <reaction evidence="12">
        <text>a 1,2-diacyl-sn-glycero-3-phosphocholine(in) = a 1,2-diacyl-sn-glycero-3-phosphocholine(out)</text>
        <dbReference type="Rhea" id="RHEA:38571"/>
        <dbReference type="ChEBI" id="CHEBI:57643"/>
    </reaction>
</comment>
<name>A0A9W8JE38_9AGAR</name>
<dbReference type="GO" id="GO:0061709">
    <property type="term" value="P:reticulophagy"/>
    <property type="evidence" value="ECO:0007669"/>
    <property type="project" value="TreeGrafter"/>
</dbReference>
<comment type="catalytic activity">
    <reaction evidence="10">
        <text>a 1,2-diacyl-sn-glycero-3-phospho-L-serine(in) = a 1,2-diacyl-sn-glycero-3-phospho-L-serine(out)</text>
        <dbReference type="Rhea" id="RHEA:38663"/>
        <dbReference type="ChEBI" id="CHEBI:57262"/>
    </reaction>
</comment>
<evidence type="ECO:0000313" key="14">
    <source>
        <dbReference type="EMBL" id="KAJ2932912.1"/>
    </source>
</evidence>
<evidence type="ECO:0000256" key="3">
    <source>
        <dbReference type="ARBA" id="ARBA00009714"/>
    </source>
</evidence>
<keyword evidence="8" id="KW-0445">Lipid transport</keyword>
<evidence type="ECO:0000256" key="5">
    <source>
        <dbReference type="ARBA" id="ARBA00022448"/>
    </source>
</evidence>
<evidence type="ECO:0000256" key="1">
    <source>
        <dbReference type="ARBA" id="ARBA00004406"/>
    </source>
</evidence>
<feature type="compositionally biased region" description="Polar residues" evidence="13">
    <location>
        <begin position="515"/>
        <end position="529"/>
    </location>
</feature>
<evidence type="ECO:0000256" key="7">
    <source>
        <dbReference type="ARBA" id="ARBA00023006"/>
    </source>
</evidence>
<evidence type="ECO:0000256" key="8">
    <source>
        <dbReference type="ARBA" id="ARBA00023055"/>
    </source>
</evidence>
<accession>A0A9W8JE38</accession>
<keyword evidence="15" id="KW-1185">Reference proteome</keyword>
<dbReference type="GO" id="GO:0000045">
    <property type="term" value="P:autophagosome assembly"/>
    <property type="evidence" value="ECO:0007669"/>
    <property type="project" value="TreeGrafter"/>
</dbReference>
<dbReference type="PANTHER" id="PTHR13190:SF1">
    <property type="entry name" value="AUTOPHAGY-RELATED 2, ISOFORM A"/>
    <property type="match status" value="1"/>
</dbReference>
<dbReference type="OrthoDB" id="18982at2759"/>
<evidence type="ECO:0000313" key="15">
    <source>
        <dbReference type="Proteomes" id="UP001140091"/>
    </source>
</evidence>
<comment type="caution">
    <text evidence="14">The sequence shown here is derived from an EMBL/GenBank/DDBJ whole genome shotgun (WGS) entry which is preliminary data.</text>
</comment>
<keyword evidence="9" id="KW-0472">Membrane</keyword>
<evidence type="ECO:0000256" key="10">
    <source>
        <dbReference type="ARBA" id="ARBA00024479"/>
    </source>
</evidence>
<dbReference type="GO" id="GO:0043495">
    <property type="term" value="F:protein-membrane adaptor activity"/>
    <property type="evidence" value="ECO:0007669"/>
    <property type="project" value="TreeGrafter"/>
</dbReference>
<feature type="compositionally biased region" description="Basic and acidic residues" evidence="13">
    <location>
        <begin position="963"/>
        <end position="974"/>
    </location>
</feature>
<dbReference type="InterPro" id="IPR026849">
    <property type="entry name" value="ATG2"/>
</dbReference>
<dbReference type="EMBL" id="JANBPK010000756">
    <property type="protein sequence ID" value="KAJ2932912.1"/>
    <property type="molecule type" value="Genomic_DNA"/>
</dbReference>
<evidence type="ECO:0000256" key="11">
    <source>
        <dbReference type="ARBA" id="ARBA00024615"/>
    </source>
</evidence>
<protein>
    <recommendedName>
        <fullName evidence="4">Autophagy-related protein 2</fullName>
    </recommendedName>
</protein>
<dbReference type="PANTHER" id="PTHR13190">
    <property type="entry name" value="AUTOPHAGY-RELATED 2, ISOFORM A"/>
    <property type="match status" value="1"/>
</dbReference>
<evidence type="ECO:0000256" key="4">
    <source>
        <dbReference type="ARBA" id="ARBA00018070"/>
    </source>
</evidence>
<feature type="region of interest" description="Disordered" evidence="13">
    <location>
        <begin position="960"/>
        <end position="985"/>
    </location>
</feature>
<dbReference type="GO" id="GO:0061908">
    <property type="term" value="C:phagophore"/>
    <property type="evidence" value="ECO:0007669"/>
    <property type="project" value="TreeGrafter"/>
</dbReference>
<evidence type="ECO:0000256" key="6">
    <source>
        <dbReference type="ARBA" id="ARBA00022824"/>
    </source>
</evidence>
<evidence type="ECO:0000256" key="12">
    <source>
        <dbReference type="ARBA" id="ARBA00024631"/>
    </source>
</evidence>
<feature type="compositionally biased region" description="Polar residues" evidence="13">
    <location>
        <begin position="493"/>
        <end position="502"/>
    </location>
</feature>
<sequence>MSWFTSWLPALPSINLAVPAGIQARFISFILKRSLGHLFKPGQLNSPQIDSQIGSGYVQINDLELDEPAINGYLQGTPLVLETGTVQSVTARIPWPNPLTSTIGASVKSLHLKFRVVKITRGAHDVEADLAESVLSVAESFVHDELTDQEEAGLWESIHSSAPNDSEENGVPGGLDPFISNEEELQADPTGISLFATLIERLLARFEFDAQDIQVSITDPNNITLRFCLAELQYSTTSQPDTSLEGIRRTLTLKGIDVFTTNHFRPSIPSSPSTTRPSSPIREGSPSSEDGSPRSSSSSLDEETEMRMSQSIAVFPPRPVSPSESASGSIYHSIVEQSASFSSPPPEVGGQPSIDAVDAAERRFMSFGSTPINIHLTTPSPGDVAPDRAARSPKENIKLGLQSGALAIAVLPWQLVGLSRLAEKLTSTPSSTPSQSDQPKSSPLPYAFELDVAPLSIFVDLEMACRPGGIFSFVDTLLLEQSSYGRELHEAPDSSQASVQDMSDTEEGNPPPHTVPSSQGTSHANDGQANSSAALKLAMIRVSVLVPPPPGQQARSGPLIVDLHGIDVSNTNTRQPQHQVRFDPAASHNKQPDVSGNLIAQVQCRRIVLGCSSALGESTTAVLSIGSLTDGSDEQGPSLLPIINVLQHDANDTHPEDPKTTVNVDIPSIYASISKEQWDALQYWIDDLSQALERIGTSSRELSESRDSKNASMIGSRYFARSQRSSTYDSSKSVEVGIKLVACNLPREDLEGRQVRPFNVMGSDFGVSVEMHANGKLAAIVSFMDALIQDTERSGKPRTFLSLTSARSLTFESVVPSERTCISLKIVDGSVRAFAPSHPGALVLSVGGLHFATDIVGNTKDSSFRLDISSLAILAIDNIRDAEEQRVRKGETDSGVIRWKTLGYALLAEISSTKLHYQETKDSSPEKQVLVDGTKLKIHACADTFASVGEFGADLASHFSPPSHEETTTTHDARPAVLSSAPPEDLNLTRSMDENAFQRVPELGPNPDMIYDDLPTNLDYLDESFGAAAGLRELTDDDLDEFDIRDITTPAASEAASNTGIISNVGGETIKMLHEGGINITEGYYDDLPREEIDERQPSEDEALRVRIRNCDVSLLLYDGYDWPRTRKTIEEEVKEMRKRLAKIRQLVASGQTPEPVPEDTSALLFNSIYIGLHQDVDATEPDAFIAAIDEELKDDFETGTQSSWQTLQHPVAAVSSAPRGPSVRVQGKKLTRAKGPSIEFCLSGVNAELNKYGGNNVVVSRTFVTVKDMEILDHIKTSTWKKFLTALRSDSKGNIRETGANMVRIELHSVRPAPGHPSEEARLRAKILPLRLYVDQDAVDFLKKFFGFKDPNSVPKPAPAAPEKEAYIQMAEIFPIDLKLDYKPRRVDYRALREGRTIELMNFFHFDGAEMTLRHITLSGVTGWPKLFEMLNDLWTPDVKATQLVEVISGVAPIRSMVNVGSGVADLVLLPISQYKKDGRIVRGVQKGATAFVKSTALEAIKMGARLATGTQVILEQAEGILGGEFENTITAETVQPSLGDDFNLPHDSFDDEDAELISKYAQQPADIKEGVQTAYKSLRRNLNSAAQTILAVPMEVYERSGNEGPVRSVIRAVPIAVLKPMIGATEAVSKTLLGLHNTLDPDVRHENEAKYKNR</sequence>
<dbReference type="GO" id="GO:0032266">
    <property type="term" value="F:phosphatidylinositol-3-phosphate binding"/>
    <property type="evidence" value="ECO:0007669"/>
    <property type="project" value="TreeGrafter"/>
</dbReference>
<evidence type="ECO:0000256" key="9">
    <source>
        <dbReference type="ARBA" id="ARBA00023136"/>
    </source>
</evidence>
<dbReference type="GO" id="GO:0061723">
    <property type="term" value="P:glycophagy"/>
    <property type="evidence" value="ECO:0007669"/>
    <property type="project" value="TreeGrafter"/>
</dbReference>
<comment type="catalytic activity">
    <reaction evidence="11">
        <text>a 1,2-diacyl-sn-glycero-3-phosphoethanolamine(in) = a 1,2-diacyl-sn-glycero-3-phosphoethanolamine(out)</text>
        <dbReference type="Rhea" id="RHEA:38895"/>
        <dbReference type="ChEBI" id="CHEBI:64612"/>
    </reaction>
</comment>
<evidence type="ECO:0000256" key="13">
    <source>
        <dbReference type="SAM" id="MobiDB-lite"/>
    </source>
</evidence>
<keyword evidence="5" id="KW-0813">Transport</keyword>
<dbReference type="Proteomes" id="UP001140091">
    <property type="component" value="Unassembled WGS sequence"/>
</dbReference>
<dbReference type="GO" id="GO:0006869">
    <property type="term" value="P:lipid transport"/>
    <property type="evidence" value="ECO:0007669"/>
    <property type="project" value="UniProtKB-KW"/>
</dbReference>
<feature type="non-terminal residue" evidence="14">
    <location>
        <position position="1656"/>
    </location>
</feature>
<dbReference type="GO" id="GO:0034727">
    <property type="term" value="P:piecemeal microautophagy of the nucleus"/>
    <property type="evidence" value="ECO:0007669"/>
    <property type="project" value="TreeGrafter"/>
</dbReference>
<feature type="region of interest" description="Disordered" evidence="13">
    <location>
        <begin position="262"/>
        <end position="328"/>
    </location>
</feature>
<proteinExistence type="inferred from homology"/>
<dbReference type="GO" id="GO:0000422">
    <property type="term" value="P:autophagy of mitochondrion"/>
    <property type="evidence" value="ECO:0007669"/>
    <property type="project" value="TreeGrafter"/>
</dbReference>
<comment type="subcellular location">
    <subcellularLocation>
        <location evidence="1">Endoplasmic reticulum membrane</location>
        <topology evidence="1">Peripheral membrane protein</topology>
    </subcellularLocation>
    <subcellularLocation>
        <location evidence="2">Preautophagosomal structure membrane</location>
        <topology evidence="2">Peripheral membrane protein</topology>
    </subcellularLocation>
</comment>
<keyword evidence="6" id="KW-0256">Endoplasmic reticulum</keyword>
<gene>
    <name evidence="14" type="ORF">H1R20_g4214</name>
</gene>